<dbReference type="Gene3D" id="2.60.40.10">
    <property type="entry name" value="Immunoglobulins"/>
    <property type="match status" value="1"/>
</dbReference>
<gene>
    <name evidence="9" type="ORF">SP4011_07930</name>
</gene>
<feature type="compositionally biased region" description="Basic and acidic residues" evidence="7">
    <location>
        <begin position="1066"/>
        <end position="1076"/>
    </location>
</feature>
<evidence type="ECO:0000256" key="3">
    <source>
        <dbReference type="ARBA" id="ARBA00022525"/>
    </source>
</evidence>
<feature type="compositionally biased region" description="Acidic residues" evidence="7">
    <location>
        <begin position="1308"/>
        <end position="1323"/>
    </location>
</feature>
<feature type="compositionally biased region" description="Basic and acidic residues" evidence="7">
    <location>
        <begin position="1328"/>
        <end position="1340"/>
    </location>
</feature>
<accession>A0ABM8CFZ5</accession>
<dbReference type="InterPro" id="IPR028974">
    <property type="entry name" value="TSP_type-3_rpt"/>
</dbReference>
<keyword evidence="10" id="KW-1185">Reference proteome</keyword>
<feature type="compositionally biased region" description="Polar residues" evidence="7">
    <location>
        <begin position="123"/>
        <end position="132"/>
    </location>
</feature>
<feature type="region of interest" description="Disordered" evidence="7">
    <location>
        <begin position="898"/>
        <end position="984"/>
    </location>
</feature>
<evidence type="ECO:0000313" key="10">
    <source>
        <dbReference type="Proteomes" id="UP001378546"/>
    </source>
</evidence>
<dbReference type="NCBIfam" id="TIGR01167">
    <property type="entry name" value="LPXTG_anchor"/>
    <property type="match status" value="1"/>
</dbReference>
<feature type="compositionally biased region" description="Low complexity" evidence="7">
    <location>
        <begin position="1357"/>
        <end position="1366"/>
    </location>
</feature>
<feature type="region of interest" description="Disordered" evidence="7">
    <location>
        <begin position="1665"/>
        <end position="1869"/>
    </location>
</feature>
<dbReference type="PANTHER" id="PTHR10199">
    <property type="entry name" value="THROMBOSPONDIN"/>
    <property type="match status" value="1"/>
</dbReference>
<keyword evidence="4" id="KW-0732">Signal</keyword>
<evidence type="ECO:0000256" key="6">
    <source>
        <dbReference type="ARBA" id="ARBA00023088"/>
    </source>
</evidence>
<dbReference type="InterPro" id="IPR013783">
    <property type="entry name" value="Ig-like_fold"/>
</dbReference>
<dbReference type="Pfam" id="PF08428">
    <property type="entry name" value="Rib"/>
    <property type="match status" value="2"/>
</dbReference>
<evidence type="ECO:0000259" key="8">
    <source>
        <dbReference type="PROSITE" id="PS50847"/>
    </source>
</evidence>
<feature type="compositionally biased region" description="Polar residues" evidence="7">
    <location>
        <begin position="1986"/>
        <end position="1995"/>
    </location>
</feature>
<sequence>MKPDEAAKYDLKPVSKEQTTNKGVVPPAINSIANTKDLPAGTTYRWFKDPDVSRPTVPNAPVYGKVEVIIPERGTFIVDAPIHVTEDKAKTPEAPSATAKEDGSVTAKPQDSTKVDKIKVSYTDENGSNKTAEGNKGGNGTWTVVNNPDVQIDANTGEITIPADKVKDNTEVTAVTKNGNSDDSTPAKATAKTPKPEKPILTAPNNGNVTAKPQDSAKADKITVTYKDEDGTNVTVVGNKGNDGTWTVVNNPGVTIDSNTGEITIPADKVRDNTVVTAITKNGNSVDSDPATETARAPKPETPTVTAKEDGSVTAKPQDPEKADKITVTYTGEDDLPKEVVGTKDKFGQWTSDDTEIKINADTGEITIPAEKVKNETVVKAITKNGTSDDSDPATDKAKTPDNEPPILTLSANNLKVVEGETITFRVKAKDDKNVTFEATEFLAKYFKRYNVGTTGVVSSRYVKNTEKEKEIEITINTIAEDVGKQNTIIFNATDDAGNKATPVIFSFDVTPRDKTAPTISAGGATVTSHEEITPIPVTATDNDGGVGMREDTPIEVTGLPEGLKFENNQIVGTPTGAPGVTKVTITAYDKNDNKAEKTIEIVVKGQNEKYNPVGKDQTVPKNSVPKAEDSIANKTDLPQGTKYRWLTPPDTRQGGQTVSAIVVVEYPDQTTDNVSVNITVPTNLTAEVTKPNEVLEKRAVESKKIVTPNKEGSTIATPDEVNGLTVNGEGKLTGIPKVDDWGKDEEKRAITIPVKVTNGTEEITVNVPVTILRDTDGDGDPDTTDPDDDGDKIMDEEEKKKGTDPKTPDTPGNPTSYGLTGVVKPSTVTENTDVDIPEVVKPNKENSTIETPAEVNGLRVDNNGKLTGRPTVNKWSEGEEERDITIPVKVKNGNEEANVIVPVTIQRDTDGDGTPDVTDTDDDNDGISDEDEKRNGTDPKVANGLTGIVTAPDKVKEKTPVPTTLPKVVTPNKEGSTITTENPVNELKVNGEGKLEGTPTVNDWVGGEEERNITIPVKITREKDGNPKEEVTVHVPVTIQRDTDGDGIADVDDLDDDNDGISDEDEKKNGTDSKTADGLAVKVTKPNVVMEKKEVTPKEVVTPNKKGATITTTTPDNSGKVNGLTVNGEGKLTGTPTVDNWGDDEEKTINIPVKVTREKDGKKEEVEENVPVTIQRDTDGDGIPDVLDTDDDNDGIPDDVEKSNKTNPKVPDNLTAIVAAPTKVKEKSPVTPTKVVTPNMPNSAITTENPMNGLKVNNEGNLEGTPSVDNWKKDEEERHILIPVKVKNGDKEIIVKVPVTIQRDTDGDGIPDSEDTDDDNDGIPDTVEDKNGTDPKTANDLEVVVTNPEKVKEKTPVTPTKVVTPNKEGSTIVTNPKDGTGQVNGLKVNDKGELEGRPTVNDWGKDEEERPIDIPVKVTKVVEKFTENGKKEVPEVIEKTVTVTIQRDTDGDGDPDVTDKDDDNDGIPDEVEKANGTDPKNANNLTAKVSDPTKVTEKTKVPSTLPRVVTPNKDGSTITTENPVNGLSVDKDGKLTGTPSVTNWGSDEELKVNIPVKVKNGDEEIRVEVPVIIQRDTDGDGDPDVTDKDDDNDGISDEEEKKNGTNPKVATTQTPKIGITQKDNGDVVVTPTKPDGTLYSKDTKVEIPGENGTTIVVTIGEEGFGTVPNDQLPKTEVPGQGVVTEPNKEPSKPVDVTTPARKTPTVELTQNPSTGDVTVTPKKPDGSPYPTGTTVTIPGKDGKTIDVTIGNDGTGTVANGDLPERDVPGTAIIKEPNQKPSQPVDITTPAKKVPTLQLDQDPKTGDVTVTPKKPDGTTYPPGTKVEIPGKNGNPITVTIGKDGTGKVPNNDLPETDTPGTGKIKEDGKPEVEIKVETPKKIDPTAPETAELGTIEITRKPNGDAVVTPKTTDGTNYPKDTKVKIPGENGTSIVVTIGENGSGEVPNDQLPKYEVEGKGTVTEPNKKPSQPVAVTTPARKTPTVEMEQNPNTGDVTVTPKKPDGTPYPENTKVEIPGKDGKTIEVTLDKEGKGTVPNNDLPDEDTPGTGKIKEDGKPEVAVNVETPKKINPNNPATEQPTEIDITRKPNGDAVVTPKKPDGTPYQAGTTVKIPGENGTPIVVTIGKDGFGLVPNDKLPKDEVPGKGTVTEPGARPSQPVDVITPARKPSTIRLDQDPKTGDVTVIPMKPGGGTYPSGTKVEIPGKNENPIVVTIGEDGKGTIPNNDLPDGNVPGTGKITEPGKPTTEAQVLTPGKINPIAPQTDQPGKIEITRNPNGDAVVTPKKPDGTTYPPGTKVVIPGENGTPILVTIGDNGSGTVPNDKLPKEDITGKGIVTEPNKKPSQPVAVTTPARKTPTVELTQDPATGNVTVTPKKPDGSTYPPGTTVEIPGKDGKPIVVPIGNNGTGTVPNNDLPDEDTPGTGRIKEPGNPTVEVKVETPGKIDPTAPETAELGTIEITIKPNGDAIVTPKKPGPDETPYPPGTKVKIPGENGTSIVVTIGKDGKGTIPNKDLPDGIEPGKGTITEPGKDPVEVIVTTPARKTPTLDVYQDPNTGDVTVTPKKPDGSTYPPGTKVEIPGKNGTPIVVIIGQDGKATIPNSELPDGKVPGTGKITEPGQPAVEVPVETPAKVTPATPTDTIPVAPVTPDTPVPPSTDGDSGQDTPTPTSPTPDAVTPNADHEDTTDASDNGAKSNDSQNVLPNTGTESNATLASLGLLGMLGGLGLAFGKKKED</sequence>
<feature type="compositionally biased region" description="Basic and acidic residues" evidence="7">
    <location>
        <begin position="2011"/>
        <end position="2032"/>
    </location>
</feature>
<feature type="region of interest" description="Disordered" evidence="7">
    <location>
        <begin position="1"/>
        <end position="28"/>
    </location>
</feature>
<feature type="compositionally biased region" description="Basic and acidic residues" evidence="7">
    <location>
        <begin position="792"/>
        <end position="808"/>
    </location>
</feature>
<feature type="compositionally biased region" description="Polar residues" evidence="7">
    <location>
        <begin position="1479"/>
        <end position="1488"/>
    </location>
</feature>
<feature type="compositionally biased region" description="Acidic residues" evidence="7">
    <location>
        <begin position="778"/>
        <end position="791"/>
    </location>
</feature>
<evidence type="ECO:0000256" key="2">
    <source>
        <dbReference type="ARBA" id="ARBA00022512"/>
    </source>
</evidence>
<dbReference type="InterPro" id="IPR059100">
    <property type="entry name" value="TSP3_bac"/>
</dbReference>
<dbReference type="Proteomes" id="UP001378546">
    <property type="component" value="Chromosome"/>
</dbReference>
<dbReference type="SUPFAM" id="SSF103647">
    <property type="entry name" value="TSP type-3 repeat"/>
    <property type="match status" value="5"/>
</dbReference>
<feature type="region of interest" description="Disordered" evidence="7">
    <location>
        <begin position="1159"/>
        <end position="1272"/>
    </location>
</feature>
<feature type="region of interest" description="Disordered" evidence="7">
    <location>
        <begin position="87"/>
        <end position="147"/>
    </location>
</feature>
<feature type="compositionally biased region" description="Polar residues" evidence="7">
    <location>
        <begin position="2686"/>
        <end position="2706"/>
    </location>
</feature>
<feature type="compositionally biased region" description="Low complexity" evidence="7">
    <location>
        <begin position="2631"/>
        <end position="2646"/>
    </location>
</feature>
<feature type="compositionally biased region" description="Polar residues" evidence="7">
    <location>
        <begin position="1514"/>
        <end position="1526"/>
    </location>
</feature>
<dbReference type="Pfam" id="PF18884">
    <property type="entry name" value="TSP3_bac"/>
    <property type="match status" value="7"/>
</dbReference>
<dbReference type="PANTHER" id="PTHR10199:SF100">
    <property type="entry name" value="THROMBOSPONDIN, ISOFORM A"/>
    <property type="match status" value="1"/>
</dbReference>
<feature type="compositionally biased region" description="Polar residues" evidence="7">
    <location>
        <begin position="175"/>
        <end position="184"/>
    </location>
</feature>
<feature type="compositionally biased region" description="Polar residues" evidence="7">
    <location>
        <begin position="1707"/>
        <end position="1718"/>
    </location>
</feature>
<proteinExistence type="predicted"/>
<organism evidence="9 10">
    <name type="scientific">Streptococcus parapneumoniae</name>
    <dbReference type="NCBI Taxonomy" id="2993430"/>
    <lineage>
        <taxon>Bacteria</taxon>
        <taxon>Bacillati</taxon>
        <taxon>Bacillota</taxon>
        <taxon>Bacilli</taxon>
        <taxon>Lactobacillales</taxon>
        <taxon>Streptococcaceae</taxon>
        <taxon>Streptococcus</taxon>
        <taxon>Streptococcus thalassemiae group</taxon>
    </lineage>
</organism>
<feature type="compositionally biased region" description="Acidic residues" evidence="7">
    <location>
        <begin position="1580"/>
        <end position="1599"/>
    </location>
</feature>
<feature type="compositionally biased region" description="Acidic residues" evidence="7">
    <location>
        <begin position="919"/>
        <end position="931"/>
    </location>
</feature>
<dbReference type="Gene3D" id="4.10.1080.10">
    <property type="entry name" value="TSP type-3 repeat"/>
    <property type="match status" value="5"/>
</dbReference>
<dbReference type="PROSITE" id="PS50847">
    <property type="entry name" value="GRAM_POS_ANCHORING"/>
    <property type="match status" value="1"/>
</dbReference>
<name>A0ABM8CFZ5_9STRE</name>
<dbReference type="InterPro" id="IPR019931">
    <property type="entry name" value="LPXTG_anchor"/>
</dbReference>
<feature type="compositionally biased region" description="Acidic residues" evidence="7">
    <location>
        <begin position="1452"/>
        <end position="1470"/>
    </location>
</feature>
<evidence type="ECO:0000256" key="1">
    <source>
        <dbReference type="ARBA" id="ARBA00004613"/>
    </source>
</evidence>
<dbReference type="EMBL" id="AP026968">
    <property type="protein sequence ID" value="BDT64376.1"/>
    <property type="molecule type" value="Genomic_DNA"/>
</dbReference>
<keyword evidence="5" id="KW-0106">Calcium</keyword>
<evidence type="ECO:0000256" key="4">
    <source>
        <dbReference type="ARBA" id="ARBA00022729"/>
    </source>
</evidence>
<dbReference type="Pfam" id="PF00746">
    <property type="entry name" value="Gram_pos_anchor"/>
    <property type="match status" value="1"/>
</dbReference>
<dbReference type="RefSeq" id="WP_338620052.1">
    <property type="nucleotide sequence ID" value="NZ_AP026968.1"/>
</dbReference>
<keyword evidence="3" id="KW-0964">Secreted</keyword>
<feature type="compositionally biased region" description="Polar residues" evidence="7">
    <location>
        <begin position="1110"/>
        <end position="1121"/>
    </location>
</feature>
<feature type="region of interest" description="Disordered" evidence="7">
    <location>
        <begin position="2129"/>
        <end position="2706"/>
    </location>
</feature>
<feature type="region of interest" description="Disordered" evidence="7">
    <location>
        <begin position="1299"/>
        <end position="1409"/>
    </location>
</feature>
<feature type="compositionally biased region" description="Polar residues" evidence="7">
    <location>
        <begin position="1231"/>
        <end position="1251"/>
    </location>
</feature>
<protein>
    <recommendedName>
        <fullName evidence="8">Gram-positive cocci surface proteins LPxTG domain-containing protein</fullName>
    </recommendedName>
</protein>
<feature type="compositionally biased region" description="Polar residues" evidence="7">
    <location>
        <begin position="2070"/>
        <end position="2079"/>
    </location>
</feature>
<feature type="region of interest" description="Disordered" evidence="7">
    <location>
        <begin position="1571"/>
        <end position="1646"/>
    </location>
</feature>
<feature type="region of interest" description="Disordered" evidence="7">
    <location>
        <begin position="175"/>
        <end position="217"/>
    </location>
</feature>
<feature type="compositionally biased region" description="Acidic residues" evidence="7">
    <location>
        <begin position="1046"/>
        <end position="1065"/>
    </location>
</feature>
<feature type="compositionally biased region" description="Low complexity" evidence="7">
    <location>
        <begin position="961"/>
        <end position="972"/>
    </location>
</feature>
<comment type="subcellular location">
    <subcellularLocation>
        <location evidence="1">Secreted</location>
    </subcellularLocation>
</comment>
<feature type="region of interest" description="Disordered" evidence="7">
    <location>
        <begin position="383"/>
        <end position="405"/>
    </location>
</feature>
<feature type="compositionally biased region" description="Polar residues" evidence="7">
    <location>
        <begin position="1605"/>
        <end position="1616"/>
    </location>
</feature>
<keyword evidence="2" id="KW-0134">Cell wall</keyword>
<reference evidence="9 10" key="1">
    <citation type="submission" date="2022-11" db="EMBL/GenBank/DDBJ databases">
        <title>Complete genome sequence of alpha-hemolytic streptococci isolated from Japan.</title>
        <authorList>
            <person name="Morita M."/>
            <person name="Chang B."/>
            <person name="Akeda Y."/>
        </authorList>
    </citation>
    <scope>NUCLEOTIDE SEQUENCE [LARGE SCALE GENOMIC DNA]</scope>
    <source>
        <strain evidence="9 10">SP4011</strain>
    </source>
</reference>
<feature type="region of interest" description="Disordered" evidence="7">
    <location>
        <begin position="1444"/>
        <end position="1546"/>
    </location>
</feature>
<feature type="domain" description="Gram-positive cocci surface proteins LPxTG" evidence="8">
    <location>
        <begin position="2700"/>
        <end position="2733"/>
    </location>
</feature>
<feature type="region of interest" description="Disordered" evidence="7">
    <location>
        <begin position="1900"/>
        <end position="2117"/>
    </location>
</feature>
<dbReference type="Pfam" id="PF18200">
    <property type="entry name" value="Big_11"/>
    <property type="match status" value="7"/>
</dbReference>
<feature type="region of interest" description="Disordered" evidence="7">
    <location>
        <begin position="280"/>
        <end position="324"/>
    </location>
</feature>
<evidence type="ECO:0000256" key="7">
    <source>
        <dbReference type="SAM" id="MobiDB-lite"/>
    </source>
</evidence>
<evidence type="ECO:0000256" key="5">
    <source>
        <dbReference type="ARBA" id="ARBA00022837"/>
    </source>
</evidence>
<feature type="compositionally biased region" description="Polar residues" evidence="7">
    <location>
        <begin position="974"/>
        <end position="984"/>
    </location>
</feature>
<feature type="compositionally biased region" description="Polar residues" evidence="7">
    <location>
        <begin position="2358"/>
        <end position="2371"/>
    </location>
</feature>
<keyword evidence="6" id="KW-0572">Peptidoglycan-anchor</keyword>
<feature type="compositionally biased region" description="Polar residues" evidence="7">
    <location>
        <begin position="203"/>
        <end position="213"/>
    </location>
</feature>
<feature type="compositionally biased region" description="Basic and acidic residues" evidence="7">
    <location>
        <begin position="1"/>
        <end position="15"/>
    </location>
</feature>
<feature type="compositionally biased region" description="Acidic residues" evidence="7">
    <location>
        <begin position="1188"/>
        <end position="1199"/>
    </location>
</feature>
<feature type="region of interest" description="Disordered" evidence="7">
    <location>
        <begin position="1040"/>
        <end position="1078"/>
    </location>
</feature>
<dbReference type="InterPro" id="IPR041339">
    <property type="entry name" value="Ig-like_bac"/>
</dbReference>
<feature type="region of interest" description="Disordered" evidence="7">
    <location>
        <begin position="770"/>
        <end position="882"/>
    </location>
</feature>
<feature type="region of interest" description="Disordered" evidence="7">
    <location>
        <begin position="1095"/>
        <end position="1147"/>
    </location>
</feature>
<evidence type="ECO:0000313" key="9">
    <source>
        <dbReference type="EMBL" id="BDT64376.1"/>
    </source>
</evidence>
<dbReference type="InterPro" id="IPR059115">
    <property type="entry name" value="Rib"/>
</dbReference>